<accession>A0A938XB62</accession>
<sequence length="63" mass="7289">MPEEQGFSTGEVNYYTYPNWGMLLCRCEAGKNASNAIFSFDDANLAQQEIEQRLDTCYKRIQE</sequence>
<reference evidence="1" key="2">
    <citation type="journal article" date="2021" name="Sci. Rep.">
        <title>The distribution of antibiotic resistance genes in chicken gut microbiota commensals.</title>
        <authorList>
            <person name="Juricova H."/>
            <person name="Matiasovicova J."/>
            <person name="Kubasova T."/>
            <person name="Cejkova D."/>
            <person name="Rychlik I."/>
        </authorList>
    </citation>
    <scope>NUCLEOTIDE SEQUENCE</scope>
    <source>
        <strain evidence="1">An582</strain>
    </source>
</reference>
<name>A0A938XB62_9CLOT</name>
<dbReference type="AlphaFoldDB" id="A0A938XB62"/>
<protein>
    <submittedName>
        <fullName evidence="1">Uncharacterized protein</fullName>
    </submittedName>
</protein>
<comment type="caution">
    <text evidence="1">The sequence shown here is derived from an EMBL/GenBank/DDBJ whole genome shotgun (WGS) entry which is preliminary data.</text>
</comment>
<evidence type="ECO:0000313" key="1">
    <source>
        <dbReference type="EMBL" id="MBM6948231.1"/>
    </source>
</evidence>
<dbReference type="RefSeq" id="WP_204906249.1">
    <property type="nucleotide sequence ID" value="NZ_JACJKS010000006.1"/>
</dbReference>
<reference evidence="1" key="1">
    <citation type="submission" date="2020-08" db="EMBL/GenBank/DDBJ databases">
        <authorList>
            <person name="Cejkova D."/>
            <person name="Kubasova T."/>
            <person name="Jahodarova E."/>
            <person name="Rychlik I."/>
        </authorList>
    </citation>
    <scope>NUCLEOTIDE SEQUENCE</scope>
    <source>
        <strain evidence="1">An582</strain>
    </source>
</reference>
<gene>
    <name evidence="1" type="ORF">H6A20_06115</name>
</gene>
<organism evidence="1 2">
    <name type="scientific">Mordavella massiliensis</name>
    <dbReference type="NCBI Taxonomy" id="1871024"/>
    <lineage>
        <taxon>Bacteria</taxon>
        <taxon>Bacillati</taxon>
        <taxon>Bacillota</taxon>
        <taxon>Clostridia</taxon>
        <taxon>Eubacteriales</taxon>
        <taxon>Clostridiaceae</taxon>
        <taxon>Mordavella</taxon>
    </lineage>
</organism>
<proteinExistence type="predicted"/>
<dbReference type="Proteomes" id="UP000705508">
    <property type="component" value="Unassembled WGS sequence"/>
</dbReference>
<dbReference type="EMBL" id="JACJKS010000006">
    <property type="protein sequence ID" value="MBM6948231.1"/>
    <property type="molecule type" value="Genomic_DNA"/>
</dbReference>
<evidence type="ECO:0000313" key="2">
    <source>
        <dbReference type="Proteomes" id="UP000705508"/>
    </source>
</evidence>